<feature type="transmembrane region" description="Helical" evidence="10">
    <location>
        <begin position="291"/>
        <end position="316"/>
    </location>
</feature>
<dbReference type="SUPFAM" id="SSF48652">
    <property type="entry name" value="Tetraspanin"/>
    <property type="match status" value="1"/>
</dbReference>
<keyword evidence="6 10" id="KW-0472">Membrane</keyword>
<dbReference type="FunFam" id="1.10.1450.10:FF:000005">
    <property type="entry name" value="Tetraspanin"/>
    <property type="match status" value="1"/>
</dbReference>
<name>A0A8C4NNF4_EPTBU</name>
<dbReference type="PANTHER" id="PTHR19282:SF487">
    <property type="entry name" value="CD151 ANTIGEN"/>
    <property type="match status" value="1"/>
</dbReference>
<reference evidence="11" key="2">
    <citation type="submission" date="2025-09" db="UniProtKB">
        <authorList>
            <consortium name="Ensembl"/>
        </authorList>
    </citation>
    <scope>IDENTIFICATION</scope>
</reference>
<feature type="transmembrane region" description="Helical" evidence="10">
    <location>
        <begin position="90"/>
        <end position="115"/>
    </location>
</feature>
<keyword evidence="12" id="KW-1185">Reference proteome</keyword>
<dbReference type="Gene3D" id="1.10.1450.10">
    <property type="entry name" value="Tetraspanin"/>
    <property type="match status" value="1"/>
</dbReference>
<evidence type="ECO:0000256" key="3">
    <source>
        <dbReference type="ARBA" id="ARBA00022475"/>
    </source>
</evidence>
<keyword evidence="8" id="KW-0325">Glycoprotein</keyword>
<dbReference type="Pfam" id="PF00335">
    <property type="entry name" value="Tetraspanin"/>
    <property type="match status" value="1"/>
</dbReference>
<dbReference type="PANTHER" id="PTHR19282">
    <property type="entry name" value="TETRASPANIN"/>
    <property type="match status" value="1"/>
</dbReference>
<accession>A0A8C4NNF4</accession>
<dbReference type="InterPro" id="IPR008952">
    <property type="entry name" value="Tetraspanin_EC2_sf"/>
</dbReference>
<evidence type="ECO:0000256" key="6">
    <source>
        <dbReference type="ARBA" id="ARBA00023136"/>
    </source>
</evidence>
<dbReference type="Ensembl" id="ENSEBUT00000006828.1">
    <property type="protein sequence ID" value="ENSEBUP00000006377.1"/>
    <property type="gene ID" value="ENSEBUG00000004231.1"/>
</dbReference>
<evidence type="ECO:0000256" key="4">
    <source>
        <dbReference type="ARBA" id="ARBA00022692"/>
    </source>
</evidence>
<dbReference type="PRINTS" id="PR00259">
    <property type="entry name" value="TMFOUR"/>
</dbReference>
<dbReference type="GO" id="GO:0005886">
    <property type="term" value="C:plasma membrane"/>
    <property type="evidence" value="ECO:0007669"/>
    <property type="project" value="UniProtKB-SubCell"/>
</dbReference>
<evidence type="ECO:0000256" key="7">
    <source>
        <dbReference type="ARBA" id="ARBA00023139"/>
    </source>
</evidence>
<evidence type="ECO:0000256" key="9">
    <source>
        <dbReference type="ARBA" id="ARBA00023288"/>
    </source>
</evidence>
<comment type="similarity">
    <text evidence="2">Belongs to the tetraspanin (TM4SF) family.</text>
</comment>
<comment type="subcellular location">
    <subcellularLocation>
        <location evidence="1">Cell membrane</location>
        <topology evidence="1">Multi-pass membrane protein</topology>
    </subcellularLocation>
</comment>
<feature type="transmembrane region" description="Helical" evidence="10">
    <location>
        <begin position="164"/>
        <end position="186"/>
    </location>
</feature>
<dbReference type="GO" id="GO:0016477">
    <property type="term" value="P:cell migration"/>
    <property type="evidence" value="ECO:0007669"/>
    <property type="project" value="TreeGrafter"/>
</dbReference>
<dbReference type="AlphaFoldDB" id="A0A8C4NNF4"/>
<evidence type="ECO:0000256" key="2">
    <source>
        <dbReference type="ARBA" id="ARBA00006840"/>
    </source>
</evidence>
<dbReference type="InterPro" id="IPR018499">
    <property type="entry name" value="Tetraspanin/Peripherin"/>
</dbReference>
<keyword evidence="3" id="KW-1003">Cell membrane</keyword>
<keyword evidence="7" id="KW-0564">Palmitate</keyword>
<organism evidence="11 12">
    <name type="scientific">Eptatretus burgeri</name>
    <name type="common">Inshore hagfish</name>
    <dbReference type="NCBI Taxonomy" id="7764"/>
    <lineage>
        <taxon>Eukaryota</taxon>
        <taxon>Metazoa</taxon>
        <taxon>Chordata</taxon>
        <taxon>Craniata</taxon>
        <taxon>Vertebrata</taxon>
        <taxon>Cyclostomata</taxon>
        <taxon>Myxini</taxon>
        <taxon>Myxiniformes</taxon>
        <taxon>Myxinidae</taxon>
        <taxon>Eptatretinae</taxon>
        <taxon>Eptatretus</taxon>
    </lineage>
</organism>
<keyword evidence="9" id="KW-0449">Lipoprotein</keyword>
<dbReference type="GeneTree" id="ENSGT00940000157760"/>
<evidence type="ECO:0000256" key="5">
    <source>
        <dbReference type="ARBA" id="ARBA00022989"/>
    </source>
</evidence>
<evidence type="ECO:0000256" key="10">
    <source>
        <dbReference type="SAM" id="Phobius"/>
    </source>
</evidence>
<keyword evidence="5 10" id="KW-1133">Transmembrane helix</keyword>
<keyword evidence="4 10" id="KW-0812">Transmembrane</keyword>
<evidence type="ECO:0000313" key="11">
    <source>
        <dbReference type="Ensembl" id="ENSEBUP00000006377.1"/>
    </source>
</evidence>
<protein>
    <submittedName>
        <fullName evidence="11">CD151 molecule (Raph blood group)</fullName>
    </submittedName>
</protein>
<sequence length="324" mass="36156">MGVFICGGRVHSRGGLFRIPVALWMWRHKSFSPLSPTVSLGFLLQALGKSLCQRIERVRVGLHSGSDLNMSDSKPFNEEKDTCGMVCLKYLLCVFNFIFILTGCGVFVVGIWILVQKADYLSLLASSTFAATAIILIITGVVVMATAILGCFSVYKEHKGLLRLYFMLLLIIFLLVTIAGVLAFIYQQQLSDELKWHLNNIMVENYNQPGQESVTQSVDKLQQEFHCCGSVNSTDWERSLYVQSSSAEGRKVPDSCCKTKTERCGIRTHPSNIYREGGCITKLENFLSEHLFIIGVIGIGVALLQVMGMIFTCCLYRSIKSDPY</sequence>
<evidence type="ECO:0000313" key="12">
    <source>
        <dbReference type="Proteomes" id="UP000694388"/>
    </source>
</evidence>
<feature type="transmembrane region" description="Helical" evidence="10">
    <location>
        <begin position="127"/>
        <end position="152"/>
    </location>
</feature>
<evidence type="ECO:0000256" key="8">
    <source>
        <dbReference type="ARBA" id="ARBA00023180"/>
    </source>
</evidence>
<dbReference type="CDD" id="cd03155">
    <property type="entry name" value="CD151_like_LEL"/>
    <property type="match status" value="1"/>
</dbReference>
<proteinExistence type="inferred from homology"/>
<reference evidence="11" key="1">
    <citation type="submission" date="2025-08" db="UniProtKB">
        <authorList>
            <consortium name="Ensembl"/>
        </authorList>
    </citation>
    <scope>IDENTIFICATION</scope>
</reference>
<dbReference type="Proteomes" id="UP000694388">
    <property type="component" value="Unplaced"/>
</dbReference>
<evidence type="ECO:0000256" key="1">
    <source>
        <dbReference type="ARBA" id="ARBA00004651"/>
    </source>
</evidence>